<sequence>MKNCGVATPFRGVRVYTRSAMGMPGSETALEELMCRVLGDLLVEGQVTKIADDLYYGGNSIDEVVETWRKVLSALANSNLRLSPYKSVICPTTTIILGLIWFNGTLSASLHRIAALASSSPPKTVREMRSFLGAYKVLSRAFPMCSPTLAPLENAVSGLDSKDPFQWSDDLVAAFARAQAHLQSSKTITIPRPSDQPWIVTDASASKFSLAAALYVTRNATLHLSGFFSAKLRGKQPTWLPCETEALAIGAAVKHFGPYIIQSLHHPIVLTDSKPCVQAYEKLCRGEFSASPRVTSFLSTVSRYHATVRHLAGRVNIPSDFASRNAAECTHPTCQICSFVRLSCDMTVLKTSVQEVISGNARLPFTSRPAWKAKQNGYATPLCFDLDGGLLVVLLFECSLVACVPYSSHRILLFCLKLFNKLFLLG</sequence>
<dbReference type="Proteomes" id="UP001152320">
    <property type="component" value="Chromosome 16"/>
</dbReference>
<evidence type="ECO:0000313" key="3">
    <source>
        <dbReference type="Proteomes" id="UP001152320"/>
    </source>
</evidence>
<dbReference type="InterPro" id="IPR043128">
    <property type="entry name" value="Rev_trsase/Diguanyl_cyclase"/>
</dbReference>
<dbReference type="Gene3D" id="3.30.70.270">
    <property type="match status" value="2"/>
</dbReference>
<name>A0A9Q1BHC6_HOLLE</name>
<dbReference type="OrthoDB" id="6141573at2759"/>
<organism evidence="2 3">
    <name type="scientific">Holothuria leucospilota</name>
    <name type="common">Black long sea cucumber</name>
    <name type="synonym">Mertensiothuria leucospilota</name>
    <dbReference type="NCBI Taxonomy" id="206669"/>
    <lineage>
        <taxon>Eukaryota</taxon>
        <taxon>Metazoa</taxon>
        <taxon>Echinodermata</taxon>
        <taxon>Eleutherozoa</taxon>
        <taxon>Echinozoa</taxon>
        <taxon>Holothuroidea</taxon>
        <taxon>Aspidochirotacea</taxon>
        <taxon>Aspidochirotida</taxon>
        <taxon>Holothuriidae</taxon>
        <taxon>Holothuria</taxon>
    </lineage>
</organism>
<protein>
    <recommendedName>
        <fullName evidence="1">Reverse transcriptase/retrotransposon-derived protein RNase H-like domain-containing protein</fullName>
    </recommendedName>
</protein>
<keyword evidence="3" id="KW-1185">Reference proteome</keyword>
<reference evidence="2" key="1">
    <citation type="submission" date="2021-10" db="EMBL/GenBank/DDBJ databases">
        <title>Tropical sea cucumber genome reveals ecological adaptation and Cuvierian tubules defense mechanism.</title>
        <authorList>
            <person name="Chen T."/>
        </authorList>
    </citation>
    <scope>NUCLEOTIDE SEQUENCE</scope>
    <source>
        <strain evidence="2">Nanhai2018</strain>
        <tissue evidence="2">Muscle</tissue>
    </source>
</reference>
<evidence type="ECO:0000259" key="1">
    <source>
        <dbReference type="Pfam" id="PF17919"/>
    </source>
</evidence>
<proteinExistence type="predicted"/>
<accession>A0A9Q1BHC6</accession>
<dbReference type="PANTHER" id="PTHR33064:SF37">
    <property type="entry name" value="RIBONUCLEASE H"/>
    <property type="match status" value="1"/>
</dbReference>
<comment type="caution">
    <text evidence="2">The sequence shown here is derived from an EMBL/GenBank/DDBJ whole genome shotgun (WGS) entry which is preliminary data.</text>
</comment>
<dbReference type="SUPFAM" id="SSF56672">
    <property type="entry name" value="DNA/RNA polymerases"/>
    <property type="match status" value="1"/>
</dbReference>
<gene>
    <name evidence="2" type="ORF">HOLleu_31522</name>
</gene>
<dbReference type="InterPro" id="IPR041577">
    <property type="entry name" value="RT_RNaseH_2"/>
</dbReference>
<dbReference type="AlphaFoldDB" id="A0A9Q1BHC6"/>
<dbReference type="EMBL" id="JAIZAY010000016">
    <property type="protein sequence ID" value="KAJ8026630.1"/>
    <property type="molecule type" value="Genomic_DNA"/>
</dbReference>
<evidence type="ECO:0000313" key="2">
    <source>
        <dbReference type="EMBL" id="KAJ8026630.1"/>
    </source>
</evidence>
<dbReference type="Pfam" id="PF17919">
    <property type="entry name" value="RT_RNaseH_2"/>
    <property type="match status" value="1"/>
</dbReference>
<dbReference type="InterPro" id="IPR043502">
    <property type="entry name" value="DNA/RNA_pol_sf"/>
</dbReference>
<dbReference type="InterPro" id="IPR051320">
    <property type="entry name" value="Viral_Replic_Matur_Polypro"/>
</dbReference>
<feature type="domain" description="Reverse transcriptase/retrotransposon-derived protein RNase H-like" evidence="1">
    <location>
        <begin position="167"/>
        <end position="262"/>
    </location>
</feature>
<dbReference type="PANTHER" id="PTHR33064">
    <property type="entry name" value="POL PROTEIN"/>
    <property type="match status" value="1"/>
</dbReference>